<evidence type="ECO:0000256" key="7">
    <source>
        <dbReference type="HAMAP-Rule" id="MF_01337"/>
    </source>
</evidence>
<dbReference type="GO" id="GO:0022625">
    <property type="term" value="C:cytosolic large ribosomal subunit"/>
    <property type="evidence" value="ECO:0007669"/>
    <property type="project" value="TreeGrafter"/>
</dbReference>
<dbReference type="SUPFAM" id="SSF53137">
    <property type="entry name" value="Translational machinery components"/>
    <property type="match status" value="1"/>
</dbReference>
<dbReference type="Gene3D" id="3.30.420.100">
    <property type="match status" value="1"/>
</dbReference>
<name>A0A6I4VVM4_9BACL</name>
<sequence>MIQKADRNQKRKKRHLRVRKKLFGTALRPRLNVFRSSKNIYAQLIDDEAGVTLVSASTVEKEYQGAGGGTVDAAKSVGELIAKRAIEKGYNKVVFDRGGYLYHGRVQALADGAREGGLDF</sequence>
<comment type="caution">
    <text evidence="8">The sequence shown here is derived from an EMBL/GenBank/DDBJ whole genome shotgun (WGS) entry which is preliminary data.</text>
</comment>
<dbReference type="InterPro" id="IPR057268">
    <property type="entry name" value="Ribosomal_L18"/>
</dbReference>
<dbReference type="Proteomes" id="UP000430692">
    <property type="component" value="Unassembled WGS sequence"/>
</dbReference>
<protein>
    <recommendedName>
        <fullName evidence="6 7">Large ribosomal subunit protein uL18</fullName>
    </recommendedName>
</protein>
<reference evidence="8 9" key="1">
    <citation type="submission" date="2019-12" db="EMBL/GenBank/DDBJ databases">
        <title>Whole-genome analyses of novel actinobacteria.</title>
        <authorList>
            <person name="Sahin N."/>
            <person name="Saygin H."/>
        </authorList>
    </citation>
    <scope>NUCLEOTIDE SEQUENCE [LARGE SCALE GENOMIC DNA]</scope>
    <source>
        <strain evidence="8 9">KC615</strain>
    </source>
</reference>
<comment type="similarity">
    <text evidence="1 7">Belongs to the universal ribosomal protein uL18 family.</text>
</comment>
<dbReference type="GO" id="GO:0008097">
    <property type="term" value="F:5S rRNA binding"/>
    <property type="evidence" value="ECO:0007669"/>
    <property type="project" value="TreeGrafter"/>
</dbReference>
<dbReference type="NCBIfam" id="TIGR00060">
    <property type="entry name" value="L18_bact"/>
    <property type="match status" value="1"/>
</dbReference>
<dbReference type="GO" id="GO:0006412">
    <property type="term" value="P:translation"/>
    <property type="evidence" value="ECO:0007669"/>
    <property type="project" value="UniProtKB-UniRule"/>
</dbReference>
<dbReference type="AlphaFoldDB" id="A0A6I4VVM4"/>
<evidence type="ECO:0000313" key="8">
    <source>
        <dbReference type="EMBL" id="MXQ54631.1"/>
    </source>
</evidence>
<dbReference type="FunFam" id="3.30.420.100:FF:000001">
    <property type="entry name" value="50S ribosomal protein L18"/>
    <property type="match status" value="1"/>
</dbReference>
<dbReference type="InterPro" id="IPR005484">
    <property type="entry name" value="Ribosomal_uL18_bac/plant/anim"/>
</dbReference>
<proteinExistence type="inferred from homology"/>
<dbReference type="Pfam" id="PF00861">
    <property type="entry name" value="Ribosomal_L18p"/>
    <property type="match status" value="1"/>
</dbReference>
<evidence type="ECO:0000256" key="4">
    <source>
        <dbReference type="ARBA" id="ARBA00022980"/>
    </source>
</evidence>
<dbReference type="PANTHER" id="PTHR12899:SF3">
    <property type="entry name" value="LARGE RIBOSOMAL SUBUNIT PROTEIN UL18M"/>
    <property type="match status" value="1"/>
</dbReference>
<comment type="function">
    <text evidence="7">This is one of the proteins that bind and probably mediate the attachment of the 5S RNA into the large ribosomal subunit, where it forms part of the central protuberance.</text>
</comment>
<evidence type="ECO:0000256" key="2">
    <source>
        <dbReference type="ARBA" id="ARBA00022730"/>
    </source>
</evidence>
<comment type="subunit">
    <text evidence="7">Part of the 50S ribosomal subunit; part of the 5S rRNA/L5/L18/L25 subcomplex. Contacts the 5S and 23S rRNAs.</text>
</comment>
<keyword evidence="3 7" id="KW-0694">RNA-binding</keyword>
<dbReference type="HAMAP" id="MF_01337_B">
    <property type="entry name" value="Ribosomal_uL18_B"/>
    <property type="match status" value="1"/>
</dbReference>
<evidence type="ECO:0000313" key="9">
    <source>
        <dbReference type="Proteomes" id="UP000430692"/>
    </source>
</evidence>
<organism evidence="8 9">
    <name type="scientific">Shimazuella alba</name>
    <dbReference type="NCBI Taxonomy" id="2690964"/>
    <lineage>
        <taxon>Bacteria</taxon>
        <taxon>Bacillati</taxon>
        <taxon>Bacillota</taxon>
        <taxon>Bacilli</taxon>
        <taxon>Bacillales</taxon>
        <taxon>Thermoactinomycetaceae</taxon>
        <taxon>Shimazuella</taxon>
    </lineage>
</organism>
<dbReference type="GO" id="GO:0003735">
    <property type="term" value="F:structural constituent of ribosome"/>
    <property type="evidence" value="ECO:0007669"/>
    <property type="project" value="InterPro"/>
</dbReference>
<dbReference type="InterPro" id="IPR004389">
    <property type="entry name" value="Ribosomal_uL18_bac-type"/>
</dbReference>
<evidence type="ECO:0000256" key="5">
    <source>
        <dbReference type="ARBA" id="ARBA00023274"/>
    </source>
</evidence>
<dbReference type="PANTHER" id="PTHR12899">
    <property type="entry name" value="39S RIBOSOMAL PROTEIN L18, MITOCHONDRIAL"/>
    <property type="match status" value="1"/>
</dbReference>
<dbReference type="EMBL" id="WUUL01000008">
    <property type="protein sequence ID" value="MXQ54631.1"/>
    <property type="molecule type" value="Genomic_DNA"/>
</dbReference>
<keyword evidence="5 7" id="KW-0687">Ribonucleoprotein</keyword>
<evidence type="ECO:0000256" key="3">
    <source>
        <dbReference type="ARBA" id="ARBA00022884"/>
    </source>
</evidence>
<accession>A0A6I4VVM4</accession>
<keyword evidence="4 7" id="KW-0689">Ribosomal protein</keyword>
<dbReference type="CDD" id="cd00432">
    <property type="entry name" value="Ribosomal_L18_L5e"/>
    <property type="match status" value="1"/>
</dbReference>
<evidence type="ECO:0000256" key="6">
    <source>
        <dbReference type="ARBA" id="ARBA00035197"/>
    </source>
</evidence>
<gene>
    <name evidence="7 8" type="primary">rplR</name>
    <name evidence="8" type="ORF">GSM42_13080</name>
</gene>
<keyword evidence="9" id="KW-1185">Reference proteome</keyword>
<dbReference type="RefSeq" id="WP_160801978.1">
    <property type="nucleotide sequence ID" value="NZ_WUUL01000008.1"/>
</dbReference>
<evidence type="ECO:0000256" key="1">
    <source>
        <dbReference type="ARBA" id="ARBA00007116"/>
    </source>
</evidence>
<keyword evidence="2 7" id="KW-0699">rRNA-binding</keyword>